<sequence>MEAEEENGEEVLAAGLSESQPKSQRKGGAATASKPKKSAHKSKRAHLGGYAAQVDADGLEFVEAPADSAGWTSSGNVDALAASGESAVAWARKGSSTQYRPDIDGLRAVAVIAVMIYHLDHSLLPGGFVGVDIFFVISGFVVSGSLLHKQHPSTSGYFAAFYSRRIKRLTPALATCIIITTLGVVILIDPAVGVDEYLATAQLAVVGLANNHFAARGNSYFDEAAGMLEFHPFLHTWSLGVEEQFYFLFPLLICLPSSAAEYLSLS</sequence>
<keyword evidence="2" id="KW-0812">Transmembrane</keyword>
<dbReference type="Pfam" id="PF01757">
    <property type="entry name" value="Acyl_transf_3"/>
    <property type="match status" value="1"/>
</dbReference>
<feature type="transmembrane region" description="Helical" evidence="2">
    <location>
        <begin position="125"/>
        <end position="148"/>
    </location>
</feature>
<feature type="region of interest" description="Disordered" evidence="1">
    <location>
        <begin position="1"/>
        <end position="46"/>
    </location>
</feature>
<dbReference type="InterPro" id="IPR050879">
    <property type="entry name" value="Acyltransferase_3"/>
</dbReference>
<dbReference type="EMBL" id="JBGBPQ010000026">
    <property type="protein sequence ID" value="KAL1499087.1"/>
    <property type="molecule type" value="Genomic_DNA"/>
</dbReference>
<feature type="compositionally biased region" description="Basic residues" evidence="1">
    <location>
        <begin position="34"/>
        <end position="46"/>
    </location>
</feature>
<dbReference type="PANTHER" id="PTHR23028:SF53">
    <property type="entry name" value="ACYL_TRANSF_3 DOMAIN-CONTAINING PROTEIN"/>
    <property type="match status" value="1"/>
</dbReference>
<dbReference type="GO" id="GO:0000271">
    <property type="term" value="P:polysaccharide biosynthetic process"/>
    <property type="evidence" value="ECO:0007669"/>
    <property type="project" value="TreeGrafter"/>
</dbReference>
<proteinExistence type="predicted"/>
<gene>
    <name evidence="4" type="ORF">AB1Y20_013601</name>
</gene>
<evidence type="ECO:0000256" key="2">
    <source>
        <dbReference type="SAM" id="Phobius"/>
    </source>
</evidence>
<keyword evidence="2" id="KW-0472">Membrane</keyword>
<evidence type="ECO:0000313" key="4">
    <source>
        <dbReference type="EMBL" id="KAL1499087.1"/>
    </source>
</evidence>
<name>A0AB34IHX5_PRYPA</name>
<accession>A0AB34IHX5</accession>
<evidence type="ECO:0000313" key="5">
    <source>
        <dbReference type="Proteomes" id="UP001515480"/>
    </source>
</evidence>
<dbReference type="GO" id="GO:0016020">
    <property type="term" value="C:membrane"/>
    <property type="evidence" value="ECO:0007669"/>
    <property type="project" value="TreeGrafter"/>
</dbReference>
<feature type="domain" description="Acyltransferase 3" evidence="3">
    <location>
        <begin position="102"/>
        <end position="254"/>
    </location>
</feature>
<evidence type="ECO:0000256" key="1">
    <source>
        <dbReference type="SAM" id="MobiDB-lite"/>
    </source>
</evidence>
<evidence type="ECO:0000259" key="3">
    <source>
        <dbReference type="Pfam" id="PF01757"/>
    </source>
</evidence>
<keyword evidence="2" id="KW-1133">Transmembrane helix</keyword>
<dbReference type="GO" id="GO:0016747">
    <property type="term" value="F:acyltransferase activity, transferring groups other than amino-acyl groups"/>
    <property type="evidence" value="ECO:0007669"/>
    <property type="project" value="InterPro"/>
</dbReference>
<dbReference type="InterPro" id="IPR002656">
    <property type="entry name" value="Acyl_transf_3_dom"/>
</dbReference>
<organism evidence="4 5">
    <name type="scientific">Prymnesium parvum</name>
    <name type="common">Toxic golden alga</name>
    <dbReference type="NCBI Taxonomy" id="97485"/>
    <lineage>
        <taxon>Eukaryota</taxon>
        <taxon>Haptista</taxon>
        <taxon>Haptophyta</taxon>
        <taxon>Prymnesiophyceae</taxon>
        <taxon>Prymnesiales</taxon>
        <taxon>Prymnesiaceae</taxon>
        <taxon>Prymnesium</taxon>
    </lineage>
</organism>
<dbReference type="AlphaFoldDB" id="A0AB34IHX5"/>
<keyword evidence="5" id="KW-1185">Reference proteome</keyword>
<protein>
    <recommendedName>
        <fullName evidence="3">Acyltransferase 3 domain-containing protein</fullName>
    </recommendedName>
</protein>
<reference evidence="4 5" key="1">
    <citation type="journal article" date="2024" name="Science">
        <title>Giant polyketide synthase enzymes in the biosynthesis of giant marine polyether toxins.</title>
        <authorList>
            <person name="Fallon T.R."/>
            <person name="Shende V.V."/>
            <person name="Wierzbicki I.H."/>
            <person name="Pendleton A.L."/>
            <person name="Watervoot N.F."/>
            <person name="Auber R.P."/>
            <person name="Gonzalez D.J."/>
            <person name="Wisecaver J.H."/>
            <person name="Moore B.S."/>
        </authorList>
    </citation>
    <scope>NUCLEOTIDE SEQUENCE [LARGE SCALE GENOMIC DNA]</scope>
    <source>
        <strain evidence="4 5">12B1</strain>
    </source>
</reference>
<comment type="caution">
    <text evidence="4">The sequence shown here is derived from an EMBL/GenBank/DDBJ whole genome shotgun (WGS) entry which is preliminary data.</text>
</comment>
<dbReference type="PANTHER" id="PTHR23028">
    <property type="entry name" value="ACETYLTRANSFERASE"/>
    <property type="match status" value="1"/>
</dbReference>
<feature type="transmembrane region" description="Helical" evidence="2">
    <location>
        <begin position="169"/>
        <end position="188"/>
    </location>
</feature>
<dbReference type="Proteomes" id="UP001515480">
    <property type="component" value="Unassembled WGS sequence"/>
</dbReference>